<organism evidence="9 10">
    <name type="scientific">Romanomermis culicivorax</name>
    <name type="common">Nematode worm</name>
    <dbReference type="NCBI Taxonomy" id="13658"/>
    <lineage>
        <taxon>Eukaryota</taxon>
        <taxon>Metazoa</taxon>
        <taxon>Ecdysozoa</taxon>
        <taxon>Nematoda</taxon>
        <taxon>Enoplea</taxon>
        <taxon>Dorylaimia</taxon>
        <taxon>Mermithida</taxon>
        <taxon>Mermithoidea</taxon>
        <taxon>Mermithidae</taxon>
        <taxon>Romanomermis</taxon>
    </lineage>
</organism>
<evidence type="ECO:0000313" key="9">
    <source>
        <dbReference type="Proteomes" id="UP000887565"/>
    </source>
</evidence>
<evidence type="ECO:0000313" key="10">
    <source>
        <dbReference type="WBParaSite" id="nRc.2.0.1.t36533-RA"/>
    </source>
</evidence>
<keyword evidence="4" id="KW-0732">Signal</keyword>
<accession>A0A915KCM7</accession>
<dbReference type="OMA" id="ILFQANY"/>
<dbReference type="Proteomes" id="UP000887565">
    <property type="component" value="Unplaced"/>
</dbReference>
<dbReference type="EC" id="3.1.2.22" evidence="2"/>
<dbReference type="Pfam" id="PF02089">
    <property type="entry name" value="Palm_thioest"/>
    <property type="match status" value="2"/>
</dbReference>
<evidence type="ECO:0000256" key="6">
    <source>
        <dbReference type="ARBA" id="ARBA00023157"/>
    </source>
</evidence>
<keyword evidence="9" id="KW-1185">Reference proteome</keyword>
<sequence>MGDTCCNPISMGSIKTMLEKEIKGVYVNSLQIGNNFAEDTYNSFFMNVNSQVDMACKTLKNDPKLASGYNAIGFSQGGQFLRAVAQRCPDPPMLNLISIGGQHQGVYGFPKCPFGGSVCEIIRHLLDHAVFSYVQHTLVQAQYWHDPLNETIYTERSIFLADINNAKWFGFYKPGQDKVIQTLNETMLYQEDVLGLKEMYDQSKLVFLEVQGDHLQFSEQWFAAEIIKPYLS</sequence>
<comment type="similarity">
    <text evidence="1">Belongs to the palmitoyl-protein thioesterase family.</text>
</comment>
<keyword evidence="6" id="KW-1015">Disulfide bond</keyword>
<reference evidence="10" key="1">
    <citation type="submission" date="2022-11" db="UniProtKB">
        <authorList>
            <consortium name="WormBaseParasite"/>
        </authorList>
    </citation>
    <scope>IDENTIFICATION</scope>
</reference>
<dbReference type="GO" id="GO:0008474">
    <property type="term" value="F:palmitoyl-(protein) hydrolase activity"/>
    <property type="evidence" value="ECO:0007669"/>
    <property type="project" value="UniProtKB-EC"/>
</dbReference>
<keyword evidence="7" id="KW-0325">Glycoprotein</keyword>
<evidence type="ECO:0000256" key="8">
    <source>
        <dbReference type="ARBA" id="ARBA00031934"/>
    </source>
</evidence>
<name>A0A915KCM7_ROMCU</name>
<protein>
    <recommendedName>
        <fullName evidence="3">Palmitoyl-protein thioesterase 1</fullName>
        <ecNumber evidence="2">3.1.2.22</ecNumber>
    </recommendedName>
    <alternativeName>
        <fullName evidence="8">Palmitoyl-protein hydrolase 1</fullName>
    </alternativeName>
</protein>
<evidence type="ECO:0000256" key="4">
    <source>
        <dbReference type="ARBA" id="ARBA00022729"/>
    </source>
</evidence>
<dbReference type="WBParaSite" id="nRc.2.0.1.t36533-RA">
    <property type="protein sequence ID" value="nRc.2.0.1.t36533-RA"/>
    <property type="gene ID" value="nRc.2.0.1.g36533"/>
</dbReference>
<dbReference type="GO" id="GO:0005764">
    <property type="term" value="C:lysosome"/>
    <property type="evidence" value="ECO:0007669"/>
    <property type="project" value="TreeGrafter"/>
</dbReference>
<dbReference type="SUPFAM" id="SSF53474">
    <property type="entry name" value="alpha/beta-Hydrolases"/>
    <property type="match status" value="1"/>
</dbReference>
<dbReference type="InterPro" id="IPR002472">
    <property type="entry name" value="Palm_thioest"/>
</dbReference>
<dbReference type="PANTHER" id="PTHR11247">
    <property type="entry name" value="PALMITOYL-PROTEIN THIOESTERASE/DOLICHYLDIPHOSPHATASE 1"/>
    <property type="match status" value="1"/>
</dbReference>
<evidence type="ECO:0000256" key="1">
    <source>
        <dbReference type="ARBA" id="ARBA00010758"/>
    </source>
</evidence>
<dbReference type="GO" id="GO:0006898">
    <property type="term" value="P:receptor-mediated endocytosis"/>
    <property type="evidence" value="ECO:0007669"/>
    <property type="project" value="TreeGrafter"/>
</dbReference>
<proteinExistence type="inferred from homology"/>
<dbReference type="Gene3D" id="3.40.50.1820">
    <property type="entry name" value="alpha/beta hydrolase"/>
    <property type="match status" value="2"/>
</dbReference>
<keyword evidence="5" id="KW-0378">Hydrolase</keyword>
<dbReference type="AlphaFoldDB" id="A0A915KCM7"/>
<evidence type="ECO:0000256" key="3">
    <source>
        <dbReference type="ARBA" id="ARBA00014212"/>
    </source>
</evidence>
<dbReference type="PRINTS" id="PR00414">
    <property type="entry name" value="PPTHIESTRASE"/>
</dbReference>
<dbReference type="PANTHER" id="PTHR11247:SF8">
    <property type="entry name" value="PALMITOYL-PROTEIN THIOESTERASE 1"/>
    <property type="match status" value="1"/>
</dbReference>
<dbReference type="InterPro" id="IPR029058">
    <property type="entry name" value="AB_hydrolase_fold"/>
</dbReference>
<evidence type="ECO:0000256" key="7">
    <source>
        <dbReference type="ARBA" id="ARBA00023180"/>
    </source>
</evidence>
<evidence type="ECO:0000256" key="5">
    <source>
        <dbReference type="ARBA" id="ARBA00022801"/>
    </source>
</evidence>
<evidence type="ECO:0000256" key="2">
    <source>
        <dbReference type="ARBA" id="ARBA00012423"/>
    </source>
</evidence>